<proteinExistence type="predicted"/>
<evidence type="ECO:0000313" key="1">
    <source>
        <dbReference type="EMBL" id="CAA9324445.1"/>
    </source>
</evidence>
<name>A0A6J4L7P8_9GAMM</name>
<protein>
    <submittedName>
        <fullName evidence="1">Uncharacterized protein</fullName>
    </submittedName>
</protein>
<organism evidence="1">
    <name type="scientific">uncultured Lysobacter sp</name>
    <dbReference type="NCBI Taxonomy" id="271060"/>
    <lineage>
        <taxon>Bacteria</taxon>
        <taxon>Pseudomonadati</taxon>
        <taxon>Pseudomonadota</taxon>
        <taxon>Gammaproteobacteria</taxon>
        <taxon>Lysobacterales</taxon>
        <taxon>Lysobacteraceae</taxon>
        <taxon>Lysobacter</taxon>
        <taxon>environmental samples</taxon>
    </lineage>
</organism>
<dbReference type="AlphaFoldDB" id="A0A6J4L7P8"/>
<feature type="non-terminal residue" evidence="1">
    <location>
        <position position="49"/>
    </location>
</feature>
<sequence>GRPPHCDVRALHPRSGADVFASRPDAVSARACSAAAVSIVHKCASHQLV</sequence>
<accession>A0A6J4L7P8</accession>
<dbReference type="EMBL" id="CADCUA010000357">
    <property type="protein sequence ID" value="CAA9324445.1"/>
    <property type="molecule type" value="Genomic_DNA"/>
</dbReference>
<feature type="non-terminal residue" evidence="1">
    <location>
        <position position="1"/>
    </location>
</feature>
<reference evidence="1" key="1">
    <citation type="submission" date="2020-02" db="EMBL/GenBank/DDBJ databases">
        <authorList>
            <person name="Meier V. D."/>
        </authorList>
    </citation>
    <scope>NUCLEOTIDE SEQUENCE</scope>
    <source>
        <strain evidence="1">AVDCRST_MAG71</strain>
    </source>
</reference>
<gene>
    <name evidence="1" type="ORF">AVDCRST_MAG71-1445</name>
</gene>